<gene>
    <name evidence="1" type="ORF">CD31_13095</name>
</gene>
<protein>
    <submittedName>
        <fullName evidence="1">Uncharacterized protein</fullName>
    </submittedName>
</protein>
<keyword evidence="2" id="KW-1185">Reference proteome</keyword>
<proteinExistence type="predicted"/>
<dbReference type="EMBL" id="JPVR01000075">
    <property type="protein sequence ID" value="KGR84648.1"/>
    <property type="molecule type" value="Genomic_DNA"/>
</dbReference>
<evidence type="ECO:0000313" key="1">
    <source>
        <dbReference type="EMBL" id="KGR84648.1"/>
    </source>
</evidence>
<sequence>MGNIYSAQNIVSYLIYELNEGHVFVNNKSIQHLLTSVEKKWQQVFGHTAFQEQVFTEKEDYTVKEVFETYEQYGVSHISLPATEIYLKYGTFQLVERTYAIPDFTEEEISLVQHALEQYRYQLLSKAS</sequence>
<name>A0ABR4XY65_9BACI</name>
<evidence type="ECO:0000313" key="2">
    <source>
        <dbReference type="Proteomes" id="UP000030487"/>
    </source>
</evidence>
<comment type="caution">
    <text evidence="1">The sequence shown here is derived from an EMBL/GenBank/DDBJ whole genome shotgun (WGS) entry which is preliminary data.</text>
</comment>
<dbReference type="RefSeq" id="WP_036078066.1">
    <property type="nucleotide sequence ID" value="NZ_AVCW01000007.1"/>
</dbReference>
<accession>A0ABR4XY65</accession>
<reference evidence="1 2" key="1">
    <citation type="submission" date="2014-02" db="EMBL/GenBank/DDBJ databases">
        <title>Draft genome sequence of Lysinibacillus boronitolerans NBRC 103108.</title>
        <authorList>
            <person name="Zhang F."/>
            <person name="Wang G."/>
            <person name="Zhang L."/>
        </authorList>
    </citation>
    <scope>NUCLEOTIDE SEQUENCE [LARGE SCALE GENOMIC DNA]</scope>
    <source>
        <strain evidence="1 2">NBRC 103108</strain>
    </source>
</reference>
<organism evidence="1 2">
    <name type="scientific">Lysinibacillus boronitolerans JCM 21713 = 10a = NBRC 103108</name>
    <dbReference type="NCBI Taxonomy" id="1294264"/>
    <lineage>
        <taxon>Bacteria</taxon>
        <taxon>Bacillati</taxon>
        <taxon>Bacillota</taxon>
        <taxon>Bacilli</taxon>
        <taxon>Bacillales</taxon>
        <taxon>Bacillaceae</taxon>
        <taxon>Lysinibacillus</taxon>
    </lineage>
</organism>
<dbReference type="Proteomes" id="UP000030487">
    <property type="component" value="Unassembled WGS sequence"/>
</dbReference>